<dbReference type="GO" id="GO:0006123">
    <property type="term" value="P:mitochondrial electron transport, cytochrome c to oxygen"/>
    <property type="evidence" value="ECO:0007669"/>
    <property type="project" value="TreeGrafter"/>
</dbReference>
<organism evidence="7 8">
    <name type="scientific">Hortaea werneckii</name>
    <name type="common">Black yeast</name>
    <name type="synonym">Cladosporium werneckii</name>
    <dbReference type="NCBI Taxonomy" id="91943"/>
    <lineage>
        <taxon>Eukaryota</taxon>
        <taxon>Fungi</taxon>
        <taxon>Dikarya</taxon>
        <taxon>Ascomycota</taxon>
        <taxon>Pezizomycotina</taxon>
        <taxon>Dothideomycetes</taxon>
        <taxon>Dothideomycetidae</taxon>
        <taxon>Mycosphaerellales</taxon>
        <taxon>Teratosphaeriaceae</taxon>
        <taxon>Hortaea</taxon>
    </lineage>
</organism>
<proteinExistence type="inferred from homology"/>
<keyword evidence="2" id="KW-0999">Mitochondrion inner membrane</keyword>
<evidence type="ECO:0000313" key="8">
    <source>
        <dbReference type="Proteomes" id="UP000269276"/>
    </source>
</evidence>
<evidence type="ECO:0000256" key="2">
    <source>
        <dbReference type="ARBA" id="ARBA00022792"/>
    </source>
</evidence>
<evidence type="ECO:0008006" key="9">
    <source>
        <dbReference type="Google" id="ProtNLM"/>
    </source>
</evidence>
<dbReference type="Gene3D" id="4.10.95.10">
    <property type="entry name" value="Cytochrome c oxidase, subunit VIa"/>
    <property type="match status" value="1"/>
</dbReference>
<dbReference type="Pfam" id="PF02046">
    <property type="entry name" value="COX6A"/>
    <property type="match status" value="1"/>
</dbReference>
<dbReference type="PANTHER" id="PTHR11504:SF0">
    <property type="entry name" value="CYTOCHROME C OXIDASE SUBUNIT"/>
    <property type="match status" value="1"/>
</dbReference>
<dbReference type="GO" id="GO:0005743">
    <property type="term" value="C:mitochondrial inner membrane"/>
    <property type="evidence" value="ECO:0007669"/>
    <property type="project" value="UniProtKB-SubCell"/>
</dbReference>
<comment type="subcellular location">
    <subcellularLocation>
        <location evidence="1">Mitochondrion inner membrane</location>
    </subcellularLocation>
</comment>
<keyword evidence="3" id="KW-0809">Transit peptide</keyword>
<dbReference type="Proteomes" id="UP000269276">
    <property type="component" value="Unassembled WGS sequence"/>
</dbReference>
<comment type="similarity">
    <text evidence="6">Belongs to the cytochrome c oxidase subunit 6A family.</text>
</comment>
<reference evidence="7 8" key="1">
    <citation type="journal article" date="2018" name="BMC Genomics">
        <title>Genomic evidence for intraspecific hybridization in a clonal and extremely halotolerant yeast.</title>
        <authorList>
            <person name="Gostincar C."/>
            <person name="Stajich J.E."/>
            <person name="Zupancic J."/>
            <person name="Zalar P."/>
            <person name="Gunde-Cimerman N."/>
        </authorList>
    </citation>
    <scope>NUCLEOTIDE SEQUENCE [LARGE SCALE GENOMIC DNA]</scope>
    <source>
        <strain evidence="7 8">EXF-2682</strain>
    </source>
</reference>
<dbReference type="OrthoDB" id="5947505at2759"/>
<dbReference type="SUPFAM" id="SSF81411">
    <property type="entry name" value="Mitochondrial cytochrome c oxidase subunit VIa"/>
    <property type="match status" value="1"/>
</dbReference>
<dbReference type="GO" id="GO:0030234">
    <property type="term" value="F:enzyme regulator activity"/>
    <property type="evidence" value="ECO:0007669"/>
    <property type="project" value="TreeGrafter"/>
</dbReference>
<evidence type="ECO:0000256" key="3">
    <source>
        <dbReference type="ARBA" id="ARBA00022946"/>
    </source>
</evidence>
<dbReference type="InterPro" id="IPR036418">
    <property type="entry name" value="Cyt_c_oxidase_su6a_sf"/>
</dbReference>
<comment type="caution">
    <text evidence="7">The sequence shown here is derived from an EMBL/GenBank/DDBJ whole genome shotgun (WGS) entry which is preliminary data.</text>
</comment>
<dbReference type="AlphaFoldDB" id="A0A3M7DPA1"/>
<evidence type="ECO:0000256" key="4">
    <source>
        <dbReference type="ARBA" id="ARBA00023128"/>
    </source>
</evidence>
<gene>
    <name evidence="7" type="ORF">D0863_08804</name>
</gene>
<keyword evidence="4" id="KW-0496">Mitochondrion</keyword>
<evidence type="ECO:0000256" key="1">
    <source>
        <dbReference type="ARBA" id="ARBA00004273"/>
    </source>
</evidence>
<protein>
    <recommendedName>
        <fullName evidence="9">Mitochondrial cytochrome c oxidase subunit VIa</fullName>
    </recommendedName>
</protein>
<evidence type="ECO:0000256" key="5">
    <source>
        <dbReference type="ARBA" id="ARBA00023136"/>
    </source>
</evidence>
<evidence type="ECO:0000256" key="6">
    <source>
        <dbReference type="RuleBase" id="RU004396"/>
    </source>
</evidence>
<name>A0A3M7DPA1_HORWE</name>
<dbReference type="PANTHER" id="PTHR11504">
    <property type="entry name" value="CYTOCHROME C OXIDASE POLYPEPTIDE VIA"/>
    <property type="match status" value="1"/>
</dbReference>
<keyword evidence="5" id="KW-0472">Membrane</keyword>
<dbReference type="InterPro" id="IPR001349">
    <property type="entry name" value="Cyt_c_oxidase_su6a"/>
</dbReference>
<dbReference type="EMBL" id="QWIP01000334">
    <property type="protein sequence ID" value="RMY65887.1"/>
    <property type="molecule type" value="Genomic_DNA"/>
</dbReference>
<evidence type="ECO:0000313" key="7">
    <source>
        <dbReference type="EMBL" id="RMY65887.1"/>
    </source>
</evidence>
<accession>A0A3M7DPA1</accession>
<dbReference type="VEuPathDB" id="FungiDB:BTJ68_07259"/>
<sequence>MLGLRTFQRATRAPAFRQTLQRRFASAEQGPSGIGAQGLDGAAMKNAFNSERAAVKEHAAATSDLWRKLSIYVVIPAIAIAGANAYRLWVEHWEHKSHEPPLEEQPEYPYQNIRTKNFFWGDGDKVCCFSLLLSLARGNQFGRDGDVGDWGWKRMEMRGYATLFWNPNVNKHNNVE</sequence>